<accession>A0A2I1IM97</accession>
<comment type="similarity">
    <text evidence="2">Belongs to the NADH:flavin oxidoreductase/NADH oxidase family.</text>
</comment>
<dbReference type="GO" id="GO:0005829">
    <property type="term" value="C:cytosol"/>
    <property type="evidence" value="ECO:0007669"/>
    <property type="project" value="TreeGrafter"/>
</dbReference>
<evidence type="ECO:0000256" key="1">
    <source>
        <dbReference type="ARBA" id="ARBA00001917"/>
    </source>
</evidence>
<dbReference type="GO" id="GO:0010181">
    <property type="term" value="F:FMN binding"/>
    <property type="evidence" value="ECO:0007669"/>
    <property type="project" value="InterPro"/>
</dbReference>
<reference evidence="5 6" key="1">
    <citation type="submission" date="2017-12" db="EMBL/GenBank/DDBJ databases">
        <title>Phylogenetic diversity of female urinary microbiome.</title>
        <authorList>
            <person name="Thomas-White K."/>
            <person name="Wolfe A.J."/>
        </authorList>
    </citation>
    <scope>NUCLEOTIDE SEQUENCE [LARGE SCALE GENOMIC DNA]</scope>
    <source>
        <strain evidence="5 6">UMB0402</strain>
    </source>
</reference>
<dbReference type="STRING" id="33007.HMPREF3198_00126"/>
<protein>
    <submittedName>
        <fullName evidence="5">Alkene reductase</fullName>
    </submittedName>
</protein>
<dbReference type="Proteomes" id="UP000235122">
    <property type="component" value="Unassembled WGS sequence"/>
</dbReference>
<dbReference type="AlphaFoldDB" id="A0A2I1IM97"/>
<dbReference type="InterPro" id="IPR045247">
    <property type="entry name" value="Oye-like"/>
</dbReference>
<dbReference type="FunFam" id="3.20.20.70:FF:000059">
    <property type="entry name" value="N-ethylmaleimide reductase, FMN-linked"/>
    <property type="match status" value="1"/>
</dbReference>
<feature type="domain" description="NADH:flavin oxidoreductase/NADH oxidase N-terminal" evidence="4">
    <location>
        <begin position="7"/>
        <end position="338"/>
    </location>
</feature>
<dbReference type="PANTHER" id="PTHR22893">
    <property type="entry name" value="NADH OXIDOREDUCTASE-RELATED"/>
    <property type="match status" value="1"/>
</dbReference>
<sequence>MLDTAPLFTPLTLGALKLKNRLVMAPLTRLRTGDEGVPGPLLADYYSQRASLGMIVAEGTWPTLEGRTWYGQPGIANREQIEGWKKVTEAVHERGGVIVLQLMHGGRVSHPEITGTGRTVSASDVPLDGPVRVKSGKVVPPAPQGLSAAEVKSVIDDFVQAAKNAIAAGMDGVQLHGANGYLIHQFFAPTTNKRSDAYGGSPKKRARFAIEVTQAVSEAIGADRVGVRLSPEHDVQGVIEADREATMATYAEYALAVEKEGLAFLDVIYRDPSSDLVQKIRNESGCGLVLNNGFDTVTTVEEALKIVAAGYADAVGVGRAALANPDLAKRWREGLELNEPVQSTFYAKGAEGYTDYPFYEQK</sequence>
<keyword evidence="3" id="KW-0560">Oxidoreductase</keyword>
<dbReference type="InterPro" id="IPR001155">
    <property type="entry name" value="OxRdtase_FMN_N"/>
</dbReference>
<evidence type="ECO:0000256" key="3">
    <source>
        <dbReference type="ARBA" id="ARBA00023002"/>
    </source>
</evidence>
<dbReference type="Gene3D" id="3.20.20.70">
    <property type="entry name" value="Aldolase class I"/>
    <property type="match status" value="1"/>
</dbReference>
<evidence type="ECO:0000259" key="4">
    <source>
        <dbReference type="Pfam" id="PF00724"/>
    </source>
</evidence>
<gene>
    <name evidence="5" type="ORF">CYJ19_04985</name>
</gene>
<dbReference type="SUPFAM" id="SSF51395">
    <property type="entry name" value="FMN-linked oxidoreductases"/>
    <property type="match status" value="1"/>
</dbReference>
<dbReference type="Pfam" id="PF00724">
    <property type="entry name" value="Oxidored_FMN"/>
    <property type="match status" value="1"/>
</dbReference>
<dbReference type="GeneID" id="35866779"/>
<name>A0A2I1IM97_9ACTO</name>
<keyword evidence="6" id="KW-1185">Reference proteome</keyword>
<dbReference type="EMBL" id="PKKO01000003">
    <property type="protein sequence ID" value="PKY72212.1"/>
    <property type="molecule type" value="Genomic_DNA"/>
</dbReference>
<organism evidence="5 6">
    <name type="scientific">Winkia neuii</name>
    <dbReference type="NCBI Taxonomy" id="33007"/>
    <lineage>
        <taxon>Bacteria</taxon>
        <taxon>Bacillati</taxon>
        <taxon>Actinomycetota</taxon>
        <taxon>Actinomycetes</taxon>
        <taxon>Actinomycetales</taxon>
        <taxon>Actinomycetaceae</taxon>
        <taxon>Winkia</taxon>
    </lineage>
</organism>
<evidence type="ECO:0000256" key="2">
    <source>
        <dbReference type="ARBA" id="ARBA00005979"/>
    </source>
</evidence>
<evidence type="ECO:0000313" key="6">
    <source>
        <dbReference type="Proteomes" id="UP000235122"/>
    </source>
</evidence>
<proteinExistence type="inferred from homology"/>
<comment type="cofactor">
    <cofactor evidence="1">
        <name>FMN</name>
        <dbReference type="ChEBI" id="CHEBI:58210"/>
    </cofactor>
</comment>
<dbReference type="CDD" id="cd02933">
    <property type="entry name" value="OYE_like_FMN"/>
    <property type="match status" value="1"/>
</dbReference>
<comment type="caution">
    <text evidence="5">The sequence shown here is derived from an EMBL/GenBank/DDBJ whole genome shotgun (WGS) entry which is preliminary data.</text>
</comment>
<dbReference type="RefSeq" id="WP_024331911.1">
    <property type="nucleotide sequence ID" value="NZ_JASOXK010000027.1"/>
</dbReference>
<dbReference type="PANTHER" id="PTHR22893:SF91">
    <property type="entry name" value="NADPH DEHYDROGENASE 2-RELATED"/>
    <property type="match status" value="1"/>
</dbReference>
<dbReference type="GO" id="GO:0016628">
    <property type="term" value="F:oxidoreductase activity, acting on the CH-CH group of donors, NAD or NADP as acceptor"/>
    <property type="evidence" value="ECO:0007669"/>
    <property type="project" value="UniProtKB-ARBA"/>
</dbReference>
<evidence type="ECO:0000313" key="5">
    <source>
        <dbReference type="EMBL" id="PKY72212.1"/>
    </source>
</evidence>
<dbReference type="InterPro" id="IPR013785">
    <property type="entry name" value="Aldolase_TIM"/>
</dbReference>